<evidence type="ECO:0000313" key="3">
    <source>
        <dbReference type="Proteomes" id="UP000217257"/>
    </source>
</evidence>
<dbReference type="RefSeq" id="WP_095985443.1">
    <property type="nucleotide sequence ID" value="NZ_CP022098.1"/>
</dbReference>
<proteinExistence type="predicted"/>
<evidence type="ECO:0000313" key="2">
    <source>
        <dbReference type="EMBL" id="ATB37080.1"/>
    </source>
</evidence>
<gene>
    <name evidence="2" type="ORF">CYFUS_002501</name>
</gene>
<dbReference type="KEGG" id="cfus:CYFUS_002501"/>
<dbReference type="Gene3D" id="1.20.1270.70">
    <property type="entry name" value="Designed single chain three-helix bundle"/>
    <property type="match status" value="2"/>
</dbReference>
<dbReference type="SUPFAM" id="SSF57997">
    <property type="entry name" value="Tropomyosin"/>
    <property type="match status" value="1"/>
</dbReference>
<feature type="coiled-coil region" evidence="1">
    <location>
        <begin position="17"/>
        <end position="157"/>
    </location>
</feature>
<evidence type="ECO:0000256" key="1">
    <source>
        <dbReference type="SAM" id="Coils"/>
    </source>
</evidence>
<accession>A0A250J0N3</accession>
<dbReference type="Proteomes" id="UP000217257">
    <property type="component" value="Chromosome"/>
</dbReference>
<organism evidence="2 3">
    <name type="scientific">Cystobacter fuscus</name>
    <dbReference type="NCBI Taxonomy" id="43"/>
    <lineage>
        <taxon>Bacteria</taxon>
        <taxon>Pseudomonadati</taxon>
        <taxon>Myxococcota</taxon>
        <taxon>Myxococcia</taxon>
        <taxon>Myxococcales</taxon>
        <taxon>Cystobacterineae</taxon>
        <taxon>Archangiaceae</taxon>
        <taxon>Cystobacter</taxon>
    </lineage>
</organism>
<dbReference type="EMBL" id="CP022098">
    <property type="protein sequence ID" value="ATB37080.1"/>
    <property type="molecule type" value="Genomic_DNA"/>
</dbReference>
<dbReference type="AlphaFoldDB" id="A0A250J0N3"/>
<protein>
    <submittedName>
        <fullName evidence="2">Uncharacterized protein</fullName>
    </submittedName>
</protein>
<reference evidence="2 3" key="1">
    <citation type="submission" date="2017-06" db="EMBL/GenBank/DDBJ databases">
        <title>Sequencing and comparative analysis of myxobacterial genomes.</title>
        <authorList>
            <person name="Rupp O."/>
            <person name="Goesmann A."/>
            <person name="Sogaard-Andersen L."/>
        </authorList>
    </citation>
    <scope>NUCLEOTIDE SEQUENCE [LARGE SCALE GENOMIC DNA]</scope>
    <source>
        <strain evidence="2 3">DSM 52655</strain>
    </source>
</reference>
<name>A0A250J0N3_9BACT</name>
<sequence>MVETMGHELGLQILRAVQELGTRMERVEAQVNHLSTRVDALTARMERVEAQVSLLITRVDALTERVDRLEVQVNHLSTRVDALTERMDGLEAQVNHLSTRMDGLSARMDKQEKWMERLGAEFVVFREDVRGDIRQWRAELQEEHRRLKKRLDVTSSTVVLMASVLRGPTEFSVELEAHLSELHAG</sequence>
<keyword evidence="1" id="KW-0175">Coiled coil</keyword>